<gene>
    <name evidence="5" type="ORF">FU658_02725</name>
</gene>
<dbReference type="GO" id="GO:0016887">
    <property type="term" value="F:ATP hydrolysis activity"/>
    <property type="evidence" value="ECO:0007669"/>
    <property type="project" value="InterPro"/>
</dbReference>
<dbReference type="InterPro" id="IPR003593">
    <property type="entry name" value="AAA+_ATPase"/>
</dbReference>
<dbReference type="Gene3D" id="3.40.50.300">
    <property type="entry name" value="P-loop containing nucleotide triphosphate hydrolases"/>
    <property type="match status" value="1"/>
</dbReference>
<dbReference type="InterPro" id="IPR003439">
    <property type="entry name" value="ABC_transporter-like_ATP-bd"/>
</dbReference>
<dbReference type="EMBL" id="VRTS01000001">
    <property type="protein sequence ID" value="TXK65989.1"/>
    <property type="molecule type" value="Genomic_DNA"/>
</dbReference>
<protein>
    <submittedName>
        <fullName evidence="5">ABC transporter ATP-binding protein</fullName>
    </submittedName>
</protein>
<evidence type="ECO:0000256" key="3">
    <source>
        <dbReference type="ARBA" id="ARBA00022840"/>
    </source>
</evidence>
<evidence type="ECO:0000256" key="1">
    <source>
        <dbReference type="ARBA" id="ARBA00022448"/>
    </source>
</evidence>
<sequence>MDVKVSGLTKRYGGQAVFDRLALDVAEGEFVALVGRSGAGKSTLLHLLSGIDAPDAGRVQLGDTDITALDEPSRTAFRRRHLGLVFQAYNLVPSLSAIDNVRLPMELVGMSPAQARSDAQATLEALGLAALAQRFPEQLSGGEQQRIGVARALAHSPGLVLADEPTGSLDLDNAVAVIDLLAAACRQRGATLLLVTHSQDVMDRADRLLRLVEGRLVPG</sequence>
<dbReference type="PANTHER" id="PTHR24220:SF659">
    <property type="entry name" value="TRANSPORTER, PUTATIVE-RELATED"/>
    <property type="match status" value="1"/>
</dbReference>
<dbReference type="GO" id="GO:0022857">
    <property type="term" value="F:transmembrane transporter activity"/>
    <property type="evidence" value="ECO:0007669"/>
    <property type="project" value="TreeGrafter"/>
</dbReference>
<dbReference type="PROSITE" id="PS50893">
    <property type="entry name" value="ABC_TRANSPORTER_2"/>
    <property type="match status" value="1"/>
</dbReference>
<evidence type="ECO:0000313" key="5">
    <source>
        <dbReference type="EMBL" id="TXK65989.1"/>
    </source>
</evidence>
<keyword evidence="1" id="KW-0813">Transport</keyword>
<dbReference type="OrthoDB" id="9801477at2"/>
<keyword evidence="3 5" id="KW-0067">ATP-binding</keyword>
<name>A0A5C8KW04_9GAMM</name>
<accession>A0A5C8KW04</accession>
<keyword evidence="6" id="KW-1185">Reference proteome</keyword>
<feature type="domain" description="ABC transporter" evidence="4">
    <location>
        <begin position="3"/>
        <end position="217"/>
    </location>
</feature>
<dbReference type="GO" id="GO:0005524">
    <property type="term" value="F:ATP binding"/>
    <property type="evidence" value="ECO:0007669"/>
    <property type="project" value="UniProtKB-KW"/>
</dbReference>
<evidence type="ECO:0000259" key="4">
    <source>
        <dbReference type="PROSITE" id="PS50893"/>
    </source>
</evidence>
<organism evidence="5 6">
    <name type="scientific">Alkalisalibacterium limincola</name>
    <dbReference type="NCBI Taxonomy" id="2699169"/>
    <lineage>
        <taxon>Bacteria</taxon>
        <taxon>Pseudomonadati</taxon>
        <taxon>Pseudomonadota</taxon>
        <taxon>Gammaproteobacteria</taxon>
        <taxon>Lysobacterales</taxon>
        <taxon>Lysobacteraceae</taxon>
        <taxon>Alkalisalibacterium</taxon>
    </lineage>
</organism>
<evidence type="ECO:0000313" key="6">
    <source>
        <dbReference type="Proteomes" id="UP000321248"/>
    </source>
</evidence>
<keyword evidence="2" id="KW-0547">Nucleotide-binding</keyword>
<evidence type="ECO:0000256" key="2">
    <source>
        <dbReference type="ARBA" id="ARBA00022741"/>
    </source>
</evidence>
<reference evidence="5 6" key="1">
    <citation type="submission" date="2019-08" db="EMBL/GenBank/DDBJ databases">
        <authorList>
            <person name="Karlyshev A.V."/>
        </authorList>
    </citation>
    <scope>NUCLEOTIDE SEQUENCE [LARGE SCALE GENOMIC DNA]</scope>
    <source>
        <strain evidence="5 6">Alg18-2.2</strain>
    </source>
</reference>
<dbReference type="InterPro" id="IPR015854">
    <property type="entry name" value="ABC_transpr_LolD-like"/>
</dbReference>
<dbReference type="GO" id="GO:0005886">
    <property type="term" value="C:plasma membrane"/>
    <property type="evidence" value="ECO:0007669"/>
    <property type="project" value="TreeGrafter"/>
</dbReference>
<dbReference type="Pfam" id="PF00005">
    <property type="entry name" value="ABC_tran"/>
    <property type="match status" value="1"/>
</dbReference>
<dbReference type="InterPro" id="IPR017871">
    <property type="entry name" value="ABC_transporter-like_CS"/>
</dbReference>
<dbReference type="PANTHER" id="PTHR24220">
    <property type="entry name" value="IMPORT ATP-BINDING PROTEIN"/>
    <property type="match status" value="1"/>
</dbReference>
<dbReference type="InterPro" id="IPR027417">
    <property type="entry name" value="P-loop_NTPase"/>
</dbReference>
<dbReference type="SUPFAM" id="SSF52540">
    <property type="entry name" value="P-loop containing nucleoside triphosphate hydrolases"/>
    <property type="match status" value="1"/>
</dbReference>
<dbReference type="RefSeq" id="WP_147890662.1">
    <property type="nucleotide sequence ID" value="NZ_VRTS01000001.1"/>
</dbReference>
<dbReference type="CDD" id="cd03255">
    <property type="entry name" value="ABC_MJ0796_LolCDE_FtsE"/>
    <property type="match status" value="1"/>
</dbReference>
<dbReference type="InterPro" id="IPR017911">
    <property type="entry name" value="MacB-like_ATP-bd"/>
</dbReference>
<proteinExistence type="predicted"/>
<dbReference type="AlphaFoldDB" id="A0A5C8KW04"/>
<dbReference type="Proteomes" id="UP000321248">
    <property type="component" value="Unassembled WGS sequence"/>
</dbReference>
<dbReference type="SMART" id="SM00382">
    <property type="entry name" value="AAA"/>
    <property type="match status" value="1"/>
</dbReference>
<dbReference type="PROSITE" id="PS00211">
    <property type="entry name" value="ABC_TRANSPORTER_1"/>
    <property type="match status" value="1"/>
</dbReference>
<comment type="caution">
    <text evidence="5">The sequence shown here is derived from an EMBL/GenBank/DDBJ whole genome shotgun (WGS) entry which is preliminary data.</text>
</comment>